<dbReference type="RefSeq" id="WP_406699136.1">
    <property type="nucleotide sequence ID" value="NZ_CP155447.1"/>
</dbReference>
<dbReference type="GO" id="GO:0005524">
    <property type="term" value="F:ATP binding"/>
    <property type="evidence" value="ECO:0007669"/>
    <property type="project" value="InterPro"/>
</dbReference>
<proteinExistence type="predicted"/>
<reference evidence="2" key="1">
    <citation type="submission" date="2024-05" db="EMBL/GenBank/DDBJ databases">
        <title>Planctomycetes of the genus Singulisphaera possess chitinolytic capabilities.</title>
        <authorList>
            <person name="Ivanova A."/>
        </authorList>
    </citation>
    <scope>NUCLEOTIDE SEQUENCE</scope>
    <source>
        <strain evidence="2">Ch08T</strain>
    </source>
</reference>
<feature type="coiled-coil region" evidence="1">
    <location>
        <begin position="22"/>
        <end position="63"/>
    </location>
</feature>
<dbReference type="GO" id="GO:0006508">
    <property type="term" value="P:proteolysis"/>
    <property type="evidence" value="ECO:0007669"/>
    <property type="project" value="InterPro"/>
</dbReference>
<dbReference type="Gene3D" id="1.20.58.760">
    <property type="entry name" value="Peptidase M41"/>
    <property type="match status" value="1"/>
</dbReference>
<name>A0AAU7CNW0_9BACT</name>
<dbReference type="SUPFAM" id="SSF140990">
    <property type="entry name" value="FtsH protease domain-like"/>
    <property type="match status" value="1"/>
</dbReference>
<sequence length="78" mass="8780">MRYALAAMITPVIENGRMVMKGEDLDRNMERIKAFLKRAEDEAAELVAKYENAIDALAALLRKRGSIPGDEVVRFLTI</sequence>
<organism evidence="2">
    <name type="scientific">Singulisphaera sp. Ch08</name>
    <dbReference type="NCBI Taxonomy" id="3120278"/>
    <lineage>
        <taxon>Bacteria</taxon>
        <taxon>Pseudomonadati</taxon>
        <taxon>Planctomycetota</taxon>
        <taxon>Planctomycetia</taxon>
        <taxon>Isosphaerales</taxon>
        <taxon>Isosphaeraceae</taxon>
        <taxon>Singulisphaera</taxon>
    </lineage>
</organism>
<protein>
    <submittedName>
        <fullName evidence="2">Uncharacterized protein</fullName>
    </submittedName>
</protein>
<keyword evidence="1" id="KW-0175">Coiled coil</keyword>
<dbReference type="AlphaFoldDB" id="A0AAU7CNW0"/>
<evidence type="ECO:0000256" key="1">
    <source>
        <dbReference type="SAM" id="Coils"/>
    </source>
</evidence>
<dbReference type="GO" id="GO:0004176">
    <property type="term" value="F:ATP-dependent peptidase activity"/>
    <property type="evidence" value="ECO:0007669"/>
    <property type="project" value="InterPro"/>
</dbReference>
<dbReference type="InterPro" id="IPR037219">
    <property type="entry name" value="Peptidase_M41-like"/>
</dbReference>
<dbReference type="GO" id="GO:0004222">
    <property type="term" value="F:metalloendopeptidase activity"/>
    <property type="evidence" value="ECO:0007669"/>
    <property type="project" value="InterPro"/>
</dbReference>
<dbReference type="EMBL" id="CP155447">
    <property type="protein sequence ID" value="XBH06286.1"/>
    <property type="molecule type" value="Genomic_DNA"/>
</dbReference>
<gene>
    <name evidence="2" type="ORF">V5E97_09680</name>
</gene>
<evidence type="ECO:0000313" key="2">
    <source>
        <dbReference type="EMBL" id="XBH06286.1"/>
    </source>
</evidence>
<accession>A0AAU7CNW0</accession>